<evidence type="ECO:0000313" key="1">
    <source>
        <dbReference type="EMBL" id="KKL28855.1"/>
    </source>
</evidence>
<reference evidence="1" key="1">
    <citation type="journal article" date="2015" name="Nature">
        <title>Complex archaea that bridge the gap between prokaryotes and eukaryotes.</title>
        <authorList>
            <person name="Spang A."/>
            <person name="Saw J.H."/>
            <person name="Jorgensen S.L."/>
            <person name="Zaremba-Niedzwiedzka K."/>
            <person name="Martijn J."/>
            <person name="Lind A.E."/>
            <person name="van Eijk R."/>
            <person name="Schleper C."/>
            <person name="Guy L."/>
            <person name="Ettema T.J."/>
        </authorList>
    </citation>
    <scope>NUCLEOTIDE SEQUENCE</scope>
</reference>
<gene>
    <name evidence="1" type="ORF">LCGC14_2370950</name>
</gene>
<feature type="non-terminal residue" evidence="1">
    <location>
        <position position="300"/>
    </location>
</feature>
<sequence length="300" mass="34902">MRISKNKTYSLRSSIHLTSKLILKDFLKINNRLNSNDFHIKKGIDWLVLAQNLTKNGGVSKGYNLFSGWLPSYPETSGYIIPTLIDYSDLVGDKKYLKVCEEIADWECSIQLRNGAFKANKIKDNYIYYIFDTGQILIGLLRAYKKLKKNKYLNCAIKAGNFIAENQDEKGTWKKFTFQNLSHTYNVRVAWILLELFLITNEEKFKLSAIKNIEWTLKQMTKNFWFKKINYTNAPLTHFISYTIRGLLESGIILNDSHLKKISLNSALQLMNYFDKYNNLPATFNSEWCSKDHYSCLTGN</sequence>
<dbReference type="Gene3D" id="1.50.10.20">
    <property type="match status" value="1"/>
</dbReference>
<protein>
    <recommendedName>
        <fullName evidence="2">Squalene cyclase C-terminal domain-containing protein</fullName>
    </recommendedName>
</protein>
<dbReference type="SUPFAM" id="SSF48208">
    <property type="entry name" value="Six-hairpin glycosidases"/>
    <property type="match status" value="1"/>
</dbReference>
<dbReference type="GO" id="GO:0005975">
    <property type="term" value="P:carbohydrate metabolic process"/>
    <property type="evidence" value="ECO:0007669"/>
    <property type="project" value="InterPro"/>
</dbReference>
<evidence type="ECO:0008006" key="2">
    <source>
        <dbReference type="Google" id="ProtNLM"/>
    </source>
</evidence>
<name>A0A0F9C3S5_9ZZZZ</name>
<dbReference type="InterPro" id="IPR008928">
    <property type="entry name" value="6-hairpin_glycosidase_sf"/>
</dbReference>
<organism evidence="1">
    <name type="scientific">marine sediment metagenome</name>
    <dbReference type="NCBI Taxonomy" id="412755"/>
    <lineage>
        <taxon>unclassified sequences</taxon>
        <taxon>metagenomes</taxon>
        <taxon>ecological metagenomes</taxon>
    </lineage>
</organism>
<proteinExistence type="predicted"/>
<dbReference type="EMBL" id="LAZR01034949">
    <property type="protein sequence ID" value="KKL28855.1"/>
    <property type="molecule type" value="Genomic_DNA"/>
</dbReference>
<comment type="caution">
    <text evidence="1">The sequence shown here is derived from an EMBL/GenBank/DDBJ whole genome shotgun (WGS) entry which is preliminary data.</text>
</comment>
<accession>A0A0F9C3S5</accession>
<dbReference type="AlphaFoldDB" id="A0A0F9C3S5"/>